<evidence type="ECO:0000313" key="14">
    <source>
        <dbReference type="EMBL" id="SFT05902.1"/>
    </source>
</evidence>
<keyword evidence="11 12" id="KW-0472">Membrane</keyword>
<sequence>MKTIIKKEFTVTHRILHWIMAFAMLVLFLTGFLRMNWMNKKHIIGIIESKTDLLAKEQSMEIAKSILEPMWQWHEVFAHIMIFSFLARIIYMLAKGIRFPNPFQIKIPLKERLQGFTYVYFYLFVFISAVTGICIRQGFFPQWKENIEAVHKWGVYWFPIFILLHFVGIVIAELSSKKGVTSKMIGGD</sequence>
<evidence type="ECO:0000256" key="12">
    <source>
        <dbReference type="SAM" id="Phobius"/>
    </source>
</evidence>
<dbReference type="GO" id="GO:0005506">
    <property type="term" value="F:iron ion binding"/>
    <property type="evidence" value="ECO:0007669"/>
    <property type="project" value="InterPro"/>
</dbReference>
<feature type="transmembrane region" description="Helical" evidence="12">
    <location>
        <begin position="15"/>
        <end position="33"/>
    </location>
</feature>
<evidence type="ECO:0000256" key="3">
    <source>
        <dbReference type="ARBA" id="ARBA00022448"/>
    </source>
</evidence>
<keyword evidence="7" id="KW-0479">Metal-binding</keyword>
<dbReference type="PANTHER" id="PTHR30485:SF0">
    <property type="entry name" value="NI_FE-HYDROGENASE 1 B-TYPE CYTOCHROME SUBUNIT-RELATED"/>
    <property type="match status" value="1"/>
</dbReference>
<evidence type="ECO:0000256" key="11">
    <source>
        <dbReference type="ARBA" id="ARBA00023136"/>
    </source>
</evidence>
<keyword evidence="9 12" id="KW-1133">Transmembrane helix</keyword>
<comment type="subcellular location">
    <subcellularLocation>
        <location evidence="1">Cell membrane</location>
        <topology evidence="1">Multi-pass membrane protein</topology>
    </subcellularLocation>
</comment>
<evidence type="ECO:0000256" key="2">
    <source>
        <dbReference type="ARBA" id="ARBA00008622"/>
    </source>
</evidence>
<dbReference type="InterPro" id="IPR011577">
    <property type="entry name" value="Cyt_b561_bac/Ni-Hgenase"/>
</dbReference>
<comment type="similarity">
    <text evidence="2">Belongs to the HupC/HyaC/HydC family.</text>
</comment>
<dbReference type="EMBL" id="FOZZ01000010">
    <property type="protein sequence ID" value="SFT05902.1"/>
    <property type="molecule type" value="Genomic_DNA"/>
</dbReference>
<accession>A0A1I6UWV2</accession>
<dbReference type="STRING" id="683125.SAMN05660206_11095"/>
<evidence type="ECO:0000313" key="15">
    <source>
        <dbReference type="Proteomes" id="UP000198785"/>
    </source>
</evidence>
<dbReference type="Gene3D" id="1.20.950.20">
    <property type="entry name" value="Transmembrane di-heme cytochromes, Chain C"/>
    <property type="match status" value="2"/>
</dbReference>
<dbReference type="GO" id="GO:0020037">
    <property type="term" value="F:heme binding"/>
    <property type="evidence" value="ECO:0007669"/>
    <property type="project" value="TreeGrafter"/>
</dbReference>
<dbReference type="InterPro" id="IPR016174">
    <property type="entry name" value="Di-haem_cyt_TM"/>
</dbReference>
<keyword evidence="4" id="KW-1003">Cell membrane</keyword>
<dbReference type="AlphaFoldDB" id="A0A1I6UWV2"/>
<evidence type="ECO:0000256" key="4">
    <source>
        <dbReference type="ARBA" id="ARBA00022475"/>
    </source>
</evidence>
<proteinExistence type="inferred from homology"/>
<evidence type="ECO:0000256" key="8">
    <source>
        <dbReference type="ARBA" id="ARBA00022982"/>
    </source>
</evidence>
<gene>
    <name evidence="14" type="ORF">SAMN05660206_11095</name>
</gene>
<dbReference type="OrthoDB" id="5615941at2"/>
<keyword evidence="10" id="KW-0408">Iron</keyword>
<evidence type="ECO:0000259" key="13">
    <source>
        <dbReference type="Pfam" id="PF01292"/>
    </source>
</evidence>
<evidence type="ECO:0000256" key="9">
    <source>
        <dbReference type="ARBA" id="ARBA00022989"/>
    </source>
</evidence>
<keyword evidence="5" id="KW-0349">Heme</keyword>
<keyword evidence="8" id="KW-0249">Electron transport</keyword>
<feature type="transmembrane region" description="Helical" evidence="12">
    <location>
        <begin position="115"/>
        <end position="135"/>
    </location>
</feature>
<dbReference type="GO" id="GO:0005886">
    <property type="term" value="C:plasma membrane"/>
    <property type="evidence" value="ECO:0007669"/>
    <property type="project" value="UniProtKB-SubCell"/>
</dbReference>
<dbReference type="InterPro" id="IPR051542">
    <property type="entry name" value="Hydrogenase_cytochrome"/>
</dbReference>
<keyword evidence="15" id="KW-1185">Reference proteome</keyword>
<feature type="domain" description="Cytochrome b561 bacterial/Ni-hydrogenase" evidence="13">
    <location>
        <begin position="9"/>
        <end position="187"/>
    </location>
</feature>
<name>A0A1I6UWV2_9SPHI</name>
<dbReference type="GO" id="GO:0009055">
    <property type="term" value="F:electron transfer activity"/>
    <property type="evidence" value="ECO:0007669"/>
    <property type="project" value="InterPro"/>
</dbReference>
<evidence type="ECO:0000256" key="1">
    <source>
        <dbReference type="ARBA" id="ARBA00004651"/>
    </source>
</evidence>
<protein>
    <submittedName>
        <fullName evidence="14">Cytochrome b/b6/petB</fullName>
    </submittedName>
</protein>
<dbReference type="RefSeq" id="WP_093366748.1">
    <property type="nucleotide sequence ID" value="NZ_FOZZ01000010.1"/>
</dbReference>
<keyword evidence="6 12" id="KW-0812">Transmembrane</keyword>
<dbReference type="Proteomes" id="UP000198785">
    <property type="component" value="Unassembled WGS sequence"/>
</dbReference>
<dbReference type="PANTHER" id="PTHR30485">
    <property type="entry name" value="NI/FE-HYDROGENASE 1 B-TYPE CYTOCHROME SUBUNIT"/>
    <property type="match status" value="1"/>
</dbReference>
<feature type="transmembrane region" description="Helical" evidence="12">
    <location>
        <begin position="155"/>
        <end position="174"/>
    </location>
</feature>
<evidence type="ECO:0000256" key="10">
    <source>
        <dbReference type="ARBA" id="ARBA00023004"/>
    </source>
</evidence>
<evidence type="ECO:0000256" key="6">
    <source>
        <dbReference type="ARBA" id="ARBA00022692"/>
    </source>
</evidence>
<dbReference type="InterPro" id="IPR000516">
    <property type="entry name" value="Ni-dep_Hydgase_cyt-B"/>
</dbReference>
<dbReference type="SUPFAM" id="SSF81342">
    <property type="entry name" value="Transmembrane di-heme cytochromes"/>
    <property type="match status" value="1"/>
</dbReference>
<feature type="transmembrane region" description="Helical" evidence="12">
    <location>
        <begin position="76"/>
        <end position="94"/>
    </location>
</feature>
<reference evidence="14 15" key="1">
    <citation type="submission" date="2016-10" db="EMBL/GenBank/DDBJ databases">
        <authorList>
            <person name="de Groot N.N."/>
        </authorList>
    </citation>
    <scope>NUCLEOTIDE SEQUENCE [LARGE SCALE GENOMIC DNA]</scope>
    <source>
        <strain evidence="14 15">DSM 22789</strain>
    </source>
</reference>
<evidence type="ECO:0000256" key="5">
    <source>
        <dbReference type="ARBA" id="ARBA00022617"/>
    </source>
</evidence>
<dbReference type="Pfam" id="PF01292">
    <property type="entry name" value="Ni_hydr_CYTB"/>
    <property type="match status" value="1"/>
</dbReference>
<organism evidence="14 15">
    <name type="scientific">Sphingobacterium wenxiniae</name>
    <dbReference type="NCBI Taxonomy" id="683125"/>
    <lineage>
        <taxon>Bacteria</taxon>
        <taxon>Pseudomonadati</taxon>
        <taxon>Bacteroidota</taxon>
        <taxon>Sphingobacteriia</taxon>
        <taxon>Sphingobacteriales</taxon>
        <taxon>Sphingobacteriaceae</taxon>
        <taxon>Sphingobacterium</taxon>
    </lineage>
</organism>
<evidence type="ECO:0000256" key="7">
    <source>
        <dbReference type="ARBA" id="ARBA00022723"/>
    </source>
</evidence>
<dbReference type="GO" id="GO:0022904">
    <property type="term" value="P:respiratory electron transport chain"/>
    <property type="evidence" value="ECO:0007669"/>
    <property type="project" value="InterPro"/>
</dbReference>
<dbReference type="PROSITE" id="PS00882">
    <property type="entry name" value="NI_HGENASE_CYTB_1"/>
    <property type="match status" value="1"/>
</dbReference>
<keyword evidence="3" id="KW-0813">Transport</keyword>